<dbReference type="eggNOG" id="COG0202">
    <property type="taxonomic scope" value="Bacteria"/>
</dbReference>
<feature type="domain" description="DNA-directed RNA polymerase RpoA/D/Rpb3-type" evidence="12">
    <location>
        <begin position="31"/>
        <end position="244"/>
    </location>
</feature>
<dbReference type="SUPFAM" id="SSF55257">
    <property type="entry name" value="RBP11-like subunits of RNA polymerase"/>
    <property type="match status" value="1"/>
</dbReference>
<dbReference type="STRING" id="266762.HQ36_07600"/>
<evidence type="ECO:0000256" key="8">
    <source>
        <dbReference type="ARBA" id="ARBA00032524"/>
    </source>
</evidence>
<dbReference type="EMBL" id="JQZW01000015">
    <property type="protein sequence ID" value="KGN97208.1"/>
    <property type="molecule type" value="Genomic_DNA"/>
</dbReference>
<keyword evidence="7 11" id="KW-0804">Transcription</keyword>
<dbReference type="InterPro" id="IPR011260">
    <property type="entry name" value="RNAP_asu_C"/>
</dbReference>
<feature type="region of interest" description="Alpha N-terminal domain (alpha-NTD)" evidence="11">
    <location>
        <begin position="1"/>
        <end position="249"/>
    </location>
</feature>
<dbReference type="CDD" id="cd06928">
    <property type="entry name" value="RNAP_alpha_NTD"/>
    <property type="match status" value="1"/>
</dbReference>
<dbReference type="Gene3D" id="2.170.120.12">
    <property type="entry name" value="DNA-directed RNA polymerase, insert domain"/>
    <property type="match status" value="1"/>
</dbReference>
<evidence type="ECO:0000313" key="14">
    <source>
        <dbReference type="Proteomes" id="UP000030134"/>
    </source>
</evidence>
<dbReference type="GO" id="GO:0005737">
    <property type="term" value="C:cytoplasm"/>
    <property type="evidence" value="ECO:0007669"/>
    <property type="project" value="UniProtKB-ARBA"/>
</dbReference>
<protein>
    <recommendedName>
        <fullName evidence="3 11">DNA-directed RNA polymerase subunit alpha</fullName>
        <shortName evidence="11">RNAP subunit alpha</shortName>
        <ecNumber evidence="2 11">2.7.7.6</ecNumber>
    </recommendedName>
    <alternativeName>
        <fullName evidence="9 11">RNA polymerase subunit alpha</fullName>
    </alternativeName>
    <alternativeName>
        <fullName evidence="8 11">Transcriptase subunit alpha</fullName>
    </alternativeName>
</protein>
<dbReference type="EC" id="2.7.7.6" evidence="2 11"/>
<evidence type="ECO:0000256" key="10">
    <source>
        <dbReference type="ARBA" id="ARBA00048552"/>
    </source>
</evidence>
<dbReference type="InterPro" id="IPR011262">
    <property type="entry name" value="DNA-dir_RNA_pol_insert"/>
</dbReference>
<keyword evidence="6 11" id="KW-0548">Nucleotidyltransferase</keyword>
<dbReference type="GO" id="GO:0000428">
    <property type="term" value="C:DNA-directed RNA polymerase complex"/>
    <property type="evidence" value="ECO:0007669"/>
    <property type="project" value="UniProtKB-KW"/>
</dbReference>
<evidence type="ECO:0000256" key="7">
    <source>
        <dbReference type="ARBA" id="ARBA00023163"/>
    </source>
</evidence>
<evidence type="ECO:0000256" key="2">
    <source>
        <dbReference type="ARBA" id="ARBA00012418"/>
    </source>
</evidence>
<dbReference type="NCBIfam" id="NF003519">
    <property type="entry name" value="PRK05182.2-5"/>
    <property type="match status" value="1"/>
</dbReference>
<comment type="caution">
    <text evidence="13">The sequence shown here is derived from an EMBL/GenBank/DDBJ whole genome shotgun (WGS) entry which is preliminary data.</text>
</comment>
<comment type="similarity">
    <text evidence="1 11">Belongs to the RNA polymerase alpha chain family.</text>
</comment>
<evidence type="ECO:0000256" key="5">
    <source>
        <dbReference type="ARBA" id="ARBA00022679"/>
    </source>
</evidence>
<feature type="region of interest" description="Alpha C-terminal domain (alpha-CTD)" evidence="11">
    <location>
        <begin position="266"/>
        <end position="343"/>
    </location>
</feature>
<evidence type="ECO:0000259" key="12">
    <source>
        <dbReference type="SMART" id="SM00662"/>
    </source>
</evidence>
<comment type="function">
    <text evidence="11">DNA-dependent RNA polymerase catalyzes the transcription of DNA into RNA using the four ribonucleoside triphosphates as substrates.</text>
</comment>
<proteinExistence type="inferred from homology"/>
<dbReference type="InterPro" id="IPR036603">
    <property type="entry name" value="RBP11-like"/>
</dbReference>
<evidence type="ECO:0000256" key="9">
    <source>
        <dbReference type="ARBA" id="ARBA00033070"/>
    </source>
</evidence>
<comment type="subunit">
    <text evidence="11">Homodimer. The RNAP catalytic core consists of 2 alpha, 1 beta, 1 beta' and 1 omega subunit. When a sigma factor is associated with the core the holoenzyme is formed, which can initiate transcription.</text>
</comment>
<keyword evidence="14" id="KW-1185">Reference proteome</keyword>
<dbReference type="HAMAP" id="MF_00059">
    <property type="entry name" value="RNApol_bact_RpoA"/>
    <property type="match status" value="1"/>
</dbReference>
<dbReference type="InterPro" id="IPR011263">
    <property type="entry name" value="DNA-dir_RNA_pol_RpoA/D/Rpb3"/>
</dbReference>
<evidence type="ECO:0000256" key="3">
    <source>
        <dbReference type="ARBA" id="ARBA00015972"/>
    </source>
</evidence>
<keyword evidence="5 11" id="KW-0808">Transferase</keyword>
<accession>A0A0A2G1N5</accession>
<dbReference type="NCBIfam" id="TIGR02027">
    <property type="entry name" value="rpoA"/>
    <property type="match status" value="1"/>
</dbReference>
<dbReference type="SUPFAM" id="SSF47789">
    <property type="entry name" value="C-terminal domain of RNA polymerase alpha subunit"/>
    <property type="match status" value="1"/>
</dbReference>
<dbReference type="NCBIfam" id="NF003513">
    <property type="entry name" value="PRK05182.1-2"/>
    <property type="match status" value="1"/>
</dbReference>
<dbReference type="SMART" id="SM00662">
    <property type="entry name" value="RPOLD"/>
    <property type="match status" value="1"/>
</dbReference>
<dbReference type="SUPFAM" id="SSF56553">
    <property type="entry name" value="Insert subdomain of RNA polymerase alpha subunit"/>
    <property type="match status" value="1"/>
</dbReference>
<evidence type="ECO:0000256" key="4">
    <source>
        <dbReference type="ARBA" id="ARBA00022478"/>
    </source>
</evidence>
<dbReference type="Pfam" id="PF01000">
    <property type="entry name" value="RNA_pol_A_bac"/>
    <property type="match status" value="1"/>
</dbReference>
<dbReference type="AlphaFoldDB" id="A0A0A2G1N5"/>
<dbReference type="GO" id="GO:0003899">
    <property type="term" value="F:DNA-directed RNA polymerase activity"/>
    <property type="evidence" value="ECO:0007669"/>
    <property type="project" value="UniProtKB-UniRule"/>
</dbReference>
<evidence type="ECO:0000313" key="13">
    <source>
        <dbReference type="EMBL" id="KGN97208.1"/>
    </source>
</evidence>
<dbReference type="GO" id="GO:0003677">
    <property type="term" value="F:DNA binding"/>
    <property type="evidence" value="ECO:0007669"/>
    <property type="project" value="UniProtKB-UniRule"/>
</dbReference>
<dbReference type="Pfam" id="PF01193">
    <property type="entry name" value="RNA_pol_L"/>
    <property type="match status" value="1"/>
</dbReference>
<name>A0A0A2G1N5_9PORP</name>
<gene>
    <name evidence="11" type="primary">rpoA</name>
    <name evidence="13" type="ORF">HQ36_07600</name>
</gene>
<comment type="catalytic activity">
    <reaction evidence="10 11">
        <text>RNA(n) + a ribonucleoside 5'-triphosphate = RNA(n+1) + diphosphate</text>
        <dbReference type="Rhea" id="RHEA:21248"/>
        <dbReference type="Rhea" id="RHEA-COMP:14527"/>
        <dbReference type="Rhea" id="RHEA-COMP:17342"/>
        <dbReference type="ChEBI" id="CHEBI:33019"/>
        <dbReference type="ChEBI" id="CHEBI:61557"/>
        <dbReference type="ChEBI" id="CHEBI:140395"/>
        <dbReference type="EC" id="2.7.7.6"/>
    </reaction>
</comment>
<dbReference type="RefSeq" id="WP_025843226.1">
    <property type="nucleotide sequence ID" value="NZ_JQZW01000015.1"/>
</dbReference>
<reference evidence="13 14" key="1">
    <citation type="submission" date="2014-08" db="EMBL/GenBank/DDBJ databases">
        <title>Porphyromonas gingivicanis strain:COT-022_OH1391 Genome sequencing.</title>
        <authorList>
            <person name="Wallis C."/>
            <person name="Deusch O."/>
            <person name="O'Flynn C."/>
            <person name="Davis I."/>
            <person name="Jospin G."/>
            <person name="Darling A.E."/>
            <person name="Coil D.A."/>
            <person name="Alexiev A."/>
            <person name="Horsfall A."/>
            <person name="Kirkwood N."/>
            <person name="Harris S."/>
            <person name="Eisen J.A."/>
        </authorList>
    </citation>
    <scope>NUCLEOTIDE SEQUENCE [LARGE SCALE GENOMIC DNA]</scope>
    <source>
        <strain evidence="14">COT-022 OH1391</strain>
    </source>
</reference>
<sequence length="343" mass="39134">MAILAFQKPENVVRLDVGLDEQSEKQAYELIGRFEFKPLEPGYGITIGNALRRILLSSLEGFAITSIRIDSVDHEFATIPGVTEDVTNIILNLKKIRFKQVVDHADEEIVSIQFPEDRNVIVAGDLNDKLVNFEVTNVDQHICSFDPSVTKGVQMELRINKGRGYVPADENRRHDDEISVIAIDSIYTPIRKVKYEVDNYRVEQKTDYEKLTLDVVTDGTVEPEVALREAAKILIEHFSLFADTAMQVEVATDSEDVVMDEETIRIRQMLEREIDSFNLSVRARNCLKSNNVFTLADLLKHSKSELIKFRNFGKKTLDELSEFLQEIGLDFDTDLSKYNLDLD</sequence>
<dbReference type="Proteomes" id="UP000030134">
    <property type="component" value="Unassembled WGS sequence"/>
</dbReference>
<dbReference type="Pfam" id="PF03118">
    <property type="entry name" value="RNA_pol_A_CTD"/>
    <property type="match status" value="1"/>
</dbReference>
<dbReference type="NCBIfam" id="NF003516">
    <property type="entry name" value="PRK05182.2-2"/>
    <property type="match status" value="1"/>
</dbReference>
<keyword evidence="4 11" id="KW-0240">DNA-directed RNA polymerase</keyword>
<dbReference type="FunFam" id="2.170.120.12:FF:000001">
    <property type="entry name" value="DNA-directed RNA polymerase subunit alpha"/>
    <property type="match status" value="1"/>
</dbReference>
<evidence type="ECO:0000256" key="6">
    <source>
        <dbReference type="ARBA" id="ARBA00022695"/>
    </source>
</evidence>
<dbReference type="GO" id="GO:0046983">
    <property type="term" value="F:protein dimerization activity"/>
    <property type="evidence" value="ECO:0007669"/>
    <property type="project" value="InterPro"/>
</dbReference>
<dbReference type="Gene3D" id="3.30.1360.10">
    <property type="entry name" value="RNA polymerase, RBP11-like subunit"/>
    <property type="match status" value="1"/>
</dbReference>
<dbReference type="InterPro" id="IPR036643">
    <property type="entry name" value="RNApol_insert_sf"/>
</dbReference>
<comment type="domain">
    <text evidence="11">The N-terminal domain is essential for RNAP assembly and basal transcription, whereas the C-terminal domain is involved in interaction with transcriptional regulators and with upstream promoter elements.</text>
</comment>
<dbReference type="OrthoDB" id="9805706at2"/>
<evidence type="ECO:0000256" key="11">
    <source>
        <dbReference type="HAMAP-Rule" id="MF_00059"/>
    </source>
</evidence>
<organism evidence="13 14">
    <name type="scientific">Porphyromonas gingivicanis</name>
    <dbReference type="NCBI Taxonomy" id="266762"/>
    <lineage>
        <taxon>Bacteria</taxon>
        <taxon>Pseudomonadati</taxon>
        <taxon>Bacteroidota</taxon>
        <taxon>Bacteroidia</taxon>
        <taxon>Bacteroidales</taxon>
        <taxon>Porphyromonadaceae</taxon>
        <taxon>Porphyromonas</taxon>
    </lineage>
</organism>
<dbReference type="InterPro" id="IPR011773">
    <property type="entry name" value="DNA-dir_RpoA"/>
</dbReference>
<dbReference type="Gene3D" id="1.10.150.20">
    <property type="entry name" value="5' to 3' exonuclease, C-terminal subdomain"/>
    <property type="match status" value="1"/>
</dbReference>
<dbReference type="GO" id="GO:0006351">
    <property type="term" value="P:DNA-templated transcription"/>
    <property type="evidence" value="ECO:0007669"/>
    <property type="project" value="UniProtKB-UniRule"/>
</dbReference>
<evidence type="ECO:0000256" key="1">
    <source>
        <dbReference type="ARBA" id="ARBA00007123"/>
    </source>
</evidence>